<evidence type="ECO:0000313" key="14">
    <source>
        <dbReference type="EMBL" id="RUS29692.1"/>
    </source>
</evidence>
<dbReference type="SUPFAM" id="SSF51735">
    <property type="entry name" value="NAD(P)-binding Rossmann-fold domains"/>
    <property type="match status" value="1"/>
</dbReference>
<evidence type="ECO:0000256" key="5">
    <source>
        <dbReference type="ARBA" id="ARBA00022801"/>
    </source>
</evidence>
<evidence type="ECO:0000313" key="15">
    <source>
        <dbReference type="Proteomes" id="UP000274822"/>
    </source>
</evidence>
<keyword evidence="10" id="KW-0560">Oxidoreductase</keyword>
<dbReference type="EC" id="1.1.1.27" evidence="10"/>
<evidence type="ECO:0000256" key="3">
    <source>
        <dbReference type="ARBA" id="ARBA00006054"/>
    </source>
</evidence>
<dbReference type="Gene3D" id="3.60.20.30">
    <property type="entry name" value="(Glycosyl)asparaginase"/>
    <property type="match status" value="1"/>
</dbReference>
<feature type="active site" description="Nucleophile" evidence="7">
    <location>
        <position position="467"/>
    </location>
</feature>
<dbReference type="InterPro" id="IPR022383">
    <property type="entry name" value="Lactate/malate_DH_C"/>
</dbReference>
<evidence type="ECO:0000256" key="2">
    <source>
        <dbReference type="ARBA" id="ARBA00004843"/>
    </source>
</evidence>
<dbReference type="InterPro" id="IPR001236">
    <property type="entry name" value="Lactate/malate_DH_N"/>
</dbReference>
<dbReference type="CDD" id="cd04701">
    <property type="entry name" value="Asparaginase_2"/>
    <property type="match status" value="1"/>
</dbReference>
<dbReference type="Pfam" id="PF00056">
    <property type="entry name" value="Ldh_1_N"/>
    <property type="match status" value="1"/>
</dbReference>
<keyword evidence="15" id="KW-1185">Reference proteome</keyword>
<dbReference type="FunFam" id="3.60.20.30:FF:000001">
    <property type="entry name" value="Isoaspartyl peptidase/L-asparaginase"/>
    <property type="match status" value="1"/>
</dbReference>
<feature type="domain" description="Lactate/malate dehydrogenase N-terminal" evidence="12">
    <location>
        <begin position="32"/>
        <end position="84"/>
    </location>
</feature>
<protein>
    <recommendedName>
        <fullName evidence="10">L-lactate dehydrogenase</fullName>
        <ecNumber evidence="10">1.1.1.27</ecNumber>
    </recommendedName>
</protein>
<dbReference type="InterPro" id="IPR029055">
    <property type="entry name" value="Ntn_hydrolases_N"/>
</dbReference>
<dbReference type="SUPFAM" id="SSF56327">
    <property type="entry name" value="LDH C-terminal domain-like"/>
    <property type="match status" value="1"/>
</dbReference>
<evidence type="ECO:0000256" key="4">
    <source>
        <dbReference type="ARBA" id="ARBA00022670"/>
    </source>
</evidence>
<dbReference type="Gene3D" id="3.40.50.720">
    <property type="entry name" value="NAD(P)-binding Rossmann-like Domain"/>
    <property type="match status" value="1"/>
</dbReference>
<dbReference type="InterPro" id="IPR036291">
    <property type="entry name" value="NAD(P)-bd_dom_sf"/>
</dbReference>
<dbReference type="UniPathway" id="UPA00554">
    <property type="reaction ID" value="UER00611"/>
</dbReference>
<feature type="binding site" evidence="8">
    <location>
        <begin position="495"/>
        <end position="498"/>
    </location>
    <ligand>
        <name>substrate</name>
    </ligand>
</feature>
<keyword evidence="4" id="KW-0645">Protease</keyword>
<evidence type="ECO:0000256" key="11">
    <source>
        <dbReference type="SAM" id="MobiDB-lite"/>
    </source>
</evidence>
<dbReference type="Proteomes" id="UP000274822">
    <property type="component" value="Unassembled WGS sequence"/>
</dbReference>
<evidence type="ECO:0000256" key="9">
    <source>
        <dbReference type="PIRSR" id="PIRSR600246-3"/>
    </source>
</evidence>
<evidence type="ECO:0000256" key="10">
    <source>
        <dbReference type="RuleBase" id="RU000496"/>
    </source>
</evidence>
<name>A0A433QIR7_9FUNG</name>
<evidence type="ECO:0000259" key="12">
    <source>
        <dbReference type="Pfam" id="PF00056"/>
    </source>
</evidence>
<dbReference type="GO" id="GO:0016811">
    <property type="term" value="F:hydrolase activity, acting on carbon-nitrogen (but not peptide) bonds, in linear amides"/>
    <property type="evidence" value="ECO:0007669"/>
    <property type="project" value="UniProtKB-ARBA"/>
</dbReference>
<dbReference type="GO" id="GO:0006508">
    <property type="term" value="P:proteolysis"/>
    <property type="evidence" value="ECO:0007669"/>
    <property type="project" value="UniProtKB-KW"/>
</dbReference>
<evidence type="ECO:0000259" key="13">
    <source>
        <dbReference type="Pfam" id="PF02866"/>
    </source>
</evidence>
<feature type="region of interest" description="Disordered" evidence="11">
    <location>
        <begin position="1"/>
        <end position="22"/>
    </location>
</feature>
<dbReference type="PANTHER" id="PTHR10188:SF6">
    <property type="entry name" value="N(4)-(BETA-N-ACETYLGLUCOSAMINYL)-L-ASPARAGINASE"/>
    <property type="match status" value="1"/>
</dbReference>
<evidence type="ECO:0000256" key="6">
    <source>
        <dbReference type="ARBA" id="ARBA00022813"/>
    </source>
</evidence>
<sequence length="601" mass="66061">MEMNHTVSRETRPNGKEKKGEVALTHAPRLPQLISRNHKILNSVIKSLGDINPNVILLLVANPVDILTHIAQKLSGLPRKQVFGSGTFLDSSRLRLHLSKELKRVSLYYLTFSPSSLQFLLQVSETAVHSYVLGEHGDSQFIAWSSARVAGKPLLDIPHIQSLNRDEIAKQIAGKAYEIIKLKGATYFGIGACVASLCECILLNQRHVRPLSVWVERLGVTLSMPAVLGSKGIEEIFEVPLNEEEEAKLQKSVNALREICEQYQTYPRPPTDGSTMARPSRFYSVIHGGVGTILRTNFPREEQEQYLEALRTSLRDGFRILESGGTAIDAVEAAVRYMEDSPFFNAGKGAVYTIGGNIELEASIMDGSNHRASACTLLHHIRNPITLARTMLTTKPPVPHVFLGGAQAEAFARDKELEFVEQGYFYTEKRWKQHIEGLEYPPSNSESKGTVYGKSVPRDHDPNPMGTVGAVAVDREGNIATATSTGGRNNKWDGRIGDTPLIGSGTWAENATCGVSGTGNGEFFIRYAVCHDVASRMRYLGESVQEAAATVVEGLRKVEGEGGVVAVDRYGEVAMPFNSPGMYRGYIRADMEPQVFIFGDD</sequence>
<dbReference type="GO" id="GO:0008798">
    <property type="term" value="F:beta-aspartyl-peptidase activity"/>
    <property type="evidence" value="ECO:0007669"/>
    <property type="project" value="UniProtKB-EC"/>
</dbReference>
<feature type="binding site" evidence="8">
    <location>
        <begin position="518"/>
        <end position="521"/>
    </location>
    <ligand>
        <name>substrate</name>
    </ligand>
</feature>
<evidence type="ECO:0000256" key="1">
    <source>
        <dbReference type="ARBA" id="ARBA00000306"/>
    </source>
</evidence>
<dbReference type="GO" id="GO:0004459">
    <property type="term" value="F:L-lactate dehydrogenase (NAD+) activity"/>
    <property type="evidence" value="ECO:0007669"/>
    <property type="project" value="UniProtKB-EC"/>
</dbReference>
<comment type="catalytic activity">
    <reaction evidence="10">
        <text>(S)-lactate + NAD(+) = pyruvate + NADH + H(+)</text>
        <dbReference type="Rhea" id="RHEA:23444"/>
        <dbReference type="ChEBI" id="CHEBI:15361"/>
        <dbReference type="ChEBI" id="CHEBI:15378"/>
        <dbReference type="ChEBI" id="CHEBI:16651"/>
        <dbReference type="ChEBI" id="CHEBI:57540"/>
        <dbReference type="ChEBI" id="CHEBI:57945"/>
        <dbReference type="EC" id="1.1.1.27"/>
    </reaction>
</comment>
<comment type="caution">
    <text evidence="14">The sequence shown here is derived from an EMBL/GenBank/DDBJ whole genome shotgun (WGS) entry which is preliminary data.</text>
</comment>
<reference evidence="14 15" key="1">
    <citation type="journal article" date="2018" name="New Phytol.">
        <title>Phylogenomics of Endogonaceae and evolution of mycorrhizas within Mucoromycota.</title>
        <authorList>
            <person name="Chang Y."/>
            <person name="Desiro A."/>
            <person name="Na H."/>
            <person name="Sandor L."/>
            <person name="Lipzen A."/>
            <person name="Clum A."/>
            <person name="Barry K."/>
            <person name="Grigoriev I.V."/>
            <person name="Martin F.M."/>
            <person name="Stajich J.E."/>
            <person name="Smith M.E."/>
            <person name="Bonito G."/>
            <person name="Spatafora J.W."/>
        </authorList>
    </citation>
    <scope>NUCLEOTIDE SEQUENCE [LARGE SCALE GENOMIC DNA]</scope>
    <source>
        <strain evidence="14 15">AD002</strain>
    </source>
</reference>
<dbReference type="InterPro" id="IPR018177">
    <property type="entry name" value="L-lactate_DH_AS"/>
</dbReference>
<dbReference type="Pfam" id="PF02866">
    <property type="entry name" value="Ldh_1_C"/>
    <property type="match status" value="1"/>
</dbReference>
<accession>A0A433QIR7</accession>
<keyword evidence="5 14" id="KW-0378">Hydrolase</keyword>
<proteinExistence type="inferred from homology"/>
<gene>
    <name evidence="14" type="ORF">BC938DRAFT_480362</name>
</gene>
<comment type="catalytic activity">
    <reaction evidence="1">
        <text>Cleavage of a beta-linked Asp residue from the N-terminus of a polypeptide.</text>
        <dbReference type="EC" id="3.4.19.5"/>
    </reaction>
</comment>
<comment type="similarity">
    <text evidence="3">Belongs to the LDH/MDH superfamily. LDH family.</text>
</comment>
<dbReference type="SUPFAM" id="SSF56235">
    <property type="entry name" value="N-terminal nucleophile aminohydrolases (Ntn hydrolases)"/>
    <property type="match status" value="1"/>
</dbReference>
<feature type="domain" description="Lactate/malate dehydrogenase C-terminal" evidence="13">
    <location>
        <begin position="118"/>
        <end position="262"/>
    </location>
</feature>
<dbReference type="EMBL" id="RBNJ01004824">
    <property type="protein sequence ID" value="RUS29692.1"/>
    <property type="molecule type" value="Genomic_DNA"/>
</dbReference>
<evidence type="ECO:0000256" key="8">
    <source>
        <dbReference type="PIRSR" id="PIRSR600246-2"/>
    </source>
</evidence>
<dbReference type="Gene3D" id="3.90.110.10">
    <property type="entry name" value="Lactate dehydrogenase/glycoside hydrolase, family 4, C-terminal"/>
    <property type="match status" value="1"/>
</dbReference>
<dbReference type="Pfam" id="PF01112">
    <property type="entry name" value="Asparaginase_2"/>
    <property type="match status" value="1"/>
</dbReference>
<keyword evidence="10" id="KW-0520">NAD</keyword>
<dbReference type="PRINTS" id="PR00086">
    <property type="entry name" value="LLDHDRGNASE"/>
</dbReference>
<dbReference type="InterPro" id="IPR000246">
    <property type="entry name" value="Peptidase_T2"/>
</dbReference>
<evidence type="ECO:0000256" key="7">
    <source>
        <dbReference type="PIRSR" id="PIRSR600246-1"/>
    </source>
</evidence>
<feature type="compositionally biased region" description="Basic and acidic residues" evidence="11">
    <location>
        <begin position="7"/>
        <end position="21"/>
    </location>
</feature>
<feature type="site" description="Cleavage; by autolysis" evidence="9">
    <location>
        <begin position="466"/>
        <end position="467"/>
    </location>
</feature>
<dbReference type="PROSITE" id="PS00064">
    <property type="entry name" value="L_LDH"/>
    <property type="match status" value="1"/>
</dbReference>
<organism evidence="14 15">
    <name type="scientific">Jimgerdemannia flammicorona</name>
    <dbReference type="NCBI Taxonomy" id="994334"/>
    <lineage>
        <taxon>Eukaryota</taxon>
        <taxon>Fungi</taxon>
        <taxon>Fungi incertae sedis</taxon>
        <taxon>Mucoromycota</taxon>
        <taxon>Mucoromycotina</taxon>
        <taxon>Endogonomycetes</taxon>
        <taxon>Endogonales</taxon>
        <taxon>Endogonaceae</taxon>
        <taxon>Jimgerdemannia</taxon>
    </lineage>
</organism>
<feature type="region of interest" description="Disordered" evidence="11">
    <location>
        <begin position="438"/>
        <end position="463"/>
    </location>
</feature>
<dbReference type="InterPro" id="IPR015955">
    <property type="entry name" value="Lactate_DH/Glyco_Ohase_4_C"/>
</dbReference>
<comment type="pathway">
    <text evidence="2 10">Fermentation; pyruvate fermentation to lactate; (S)-lactate from pyruvate: step 1/1.</text>
</comment>
<dbReference type="CDD" id="cd00300">
    <property type="entry name" value="LDH_like"/>
    <property type="match status" value="1"/>
</dbReference>
<dbReference type="AlphaFoldDB" id="A0A433QIR7"/>
<dbReference type="PANTHER" id="PTHR10188">
    <property type="entry name" value="L-ASPARAGINASE"/>
    <property type="match status" value="1"/>
</dbReference>
<dbReference type="InterPro" id="IPR001557">
    <property type="entry name" value="L-lactate/malate_DH"/>
</dbReference>
<keyword evidence="6" id="KW-0068">Autocatalytic cleavage</keyword>
<dbReference type="GO" id="GO:0019752">
    <property type="term" value="P:carboxylic acid metabolic process"/>
    <property type="evidence" value="ECO:0007669"/>
    <property type="project" value="InterPro"/>
</dbReference>